<proteinExistence type="inferred from homology"/>
<evidence type="ECO:0000256" key="9">
    <source>
        <dbReference type="SAM" id="MobiDB-lite"/>
    </source>
</evidence>
<feature type="compositionally biased region" description="Polar residues" evidence="9">
    <location>
        <begin position="179"/>
        <end position="193"/>
    </location>
</feature>
<evidence type="ECO:0000259" key="10">
    <source>
        <dbReference type="PROSITE" id="PS50119"/>
    </source>
</evidence>
<evidence type="ECO:0000256" key="5">
    <source>
        <dbReference type="ARBA" id="ARBA00022833"/>
    </source>
</evidence>
<evidence type="ECO:0000313" key="13">
    <source>
        <dbReference type="EnsemblPlants" id="Pp3c6_14410V3.1"/>
    </source>
</evidence>
<evidence type="ECO:0000256" key="3">
    <source>
        <dbReference type="ARBA" id="ARBA00022723"/>
    </source>
</evidence>
<keyword evidence="4" id="KW-0677">Repeat</keyword>
<feature type="region of interest" description="Disordered" evidence="9">
    <location>
        <begin position="211"/>
        <end position="270"/>
    </location>
</feature>
<keyword evidence="14" id="KW-1185">Reference proteome</keyword>
<dbReference type="PANTHER" id="PTHR31717:SF45">
    <property type="entry name" value="ZINC FINGER PROTEIN CONSTANS-LIKE 14-RELATED"/>
    <property type="match status" value="1"/>
</dbReference>
<dbReference type="GO" id="GO:0006355">
    <property type="term" value="P:regulation of DNA-templated transcription"/>
    <property type="evidence" value="ECO:0007669"/>
    <property type="project" value="UniProtKB-ARBA"/>
</dbReference>
<feature type="domain" description="B box-type" evidence="10">
    <location>
        <begin position="1"/>
        <end position="47"/>
    </location>
</feature>
<evidence type="ECO:0000313" key="12">
    <source>
        <dbReference type="EMBL" id="PNR52558.1"/>
    </source>
</evidence>
<dbReference type="Proteomes" id="UP000006727">
    <property type="component" value="Chromosome 6"/>
</dbReference>
<dbReference type="InterPro" id="IPR010402">
    <property type="entry name" value="CCT_domain"/>
</dbReference>
<dbReference type="EnsemblPlants" id="Pp3c6_14410V3.3">
    <property type="protein sequence ID" value="Pp3c6_14410V3.3"/>
    <property type="gene ID" value="Pp3c6_14410"/>
</dbReference>
<dbReference type="InterPro" id="IPR049808">
    <property type="entry name" value="CONSTANS-like_Bbox1"/>
</dbReference>
<sequence>METMCDFCGEGQATVYCRADSALLCLSCDRHVHSANALSQRHSRTLLCHGCNIRPAVVRCTTCQSCFCQTCDDDTHNSSVISAQHQRHVLECFTGCPSATELAALWACDDRSDVGATIASDSPRGLNSQWGGISGSTPTRSTAVRENQMSRALRVESSSGIAGVINMSSVVPPPLAKSSVLTSNPEVGQQEQVSAEKGISQQLQVLQVQDLSRPSPASLSDQQAKRQCMETQTSIQKQQESEQCSPIPVRVHSDQQSAQNSQGESSTVVGDGQSMKLEIGPNDIVNQGGTDSFWRSNALTQATQMWGQNMQDLGVCGDVADPCDDFSMADVDLFFDNYEEMFSSGTAPSGSTFEEMSPRRSSLGQDAANGSNEHARMQSIPEAELFKPINQGTASTANDIKFREDMVRPAGPGPGPPELHDMEVLMAMNDMDGTSCNMGSQFSARPALISRSLTFSGRSGDSGDYQDCNASPLFFSSGEASLGSRSPDSISITQARDSAMLRYKEKRKNRRFDKRVRYESRKARADIRKRVKGRFVKAGQAYDYDPLATTRSF</sequence>
<comment type="subcellular location">
    <subcellularLocation>
        <location evidence="1 8">Nucleus</location>
    </subcellularLocation>
</comment>
<dbReference type="GO" id="GO:0008270">
    <property type="term" value="F:zinc ion binding"/>
    <property type="evidence" value="ECO:0007669"/>
    <property type="project" value="UniProtKB-KW"/>
</dbReference>
<dbReference type="RefSeq" id="XP_024377844.1">
    <property type="nucleotide sequence ID" value="XM_024522076.2"/>
</dbReference>
<dbReference type="AlphaFoldDB" id="A0A2K1KFK3"/>
<evidence type="ECO:0000256" key="1">
    <source>
        <dbReference type="ARBA" id="ARBA00004123"/>
    </source>
</evidence>
<dbReference type="EnsemblPlants" id="Pp3c6_14410V3.5">
    <property type="protein sequence ID" value="Pp3c6_14410V3.5"/>
    <property type="gene ID" value="Pp3c6_14410"/>
</dbReference>
<dbReference type="GO" id="GO:0005634">
    <property type="term" value="C:nucleus"/>
    <property type="evidence" value="ECO:0007669"/>
    <property type="project" value="UniProtKB-SubCell"/>
</dbReference>
<keyword evidence="5" id="KW-0862">Zinc</keyword>
<feature type="region of interest" description="Disordered" evidence="9">
    <location>
        <begin position="344"/>
        <end position="369"/>
    </location>
</feature>
<dbReference type="EnsemblPlants" id="Pp3c6_14410V3.1">
    <property type="protein sequence ID" value="Pp3c6_14410V3.1"/>
    <property type="gene ID" value="Pp3c6_14410"/>
</dbReference>
<dbReference type="PROSITE" id="PS51017">
    <property type="entry name" value="CCT"/>
    <property type="match status" value="1"/>
</dbReference>
<dbReference type="SMR" id="A0A2K1KFK3"/>
<feature type="compositionally biased region" description="Polar residues" evidence="9">
    <location>
        <begin position="211"/>
        <end position="222"/>
    </location>
</feature>
<keyword evidence="6 8" id="KW-0539">Nucleus</keyword>
<name>A0A2K1KFK3_PHYPA</name>
<dbReference type="GeneID" id="112283434"/>
<dbReference type="Gramene" id="Pp3c6_14410V3.6">
    <property type="protein sequence ID" value="Pp3c6_14410V3.6"/>
    <property type="gene ID" value="Pp3c6_14410"/>
</dbReference>
<feature type="compositionally biased region" description="Polar residues" evidence="9">
    <location>
        <begin position="254"/>
        <end position="268"/>
    </location>
</feature>
<feature type="region of interest" description="Disordered" evidence="9">
    <location>
        <begin position="176"/>
        <end position="195"/>
    </location>
</feature>
<dbReference type="EnsemblPlants" id="Pp3c6_14410V3.6">
    <property type="protein sequence ID" value="Pp3c6_14410V3.6"/>
    <property type="gene ID" value="Pp3c6_14410"/>
</dbReference>
<dbReference type="CDD" id="cd19821">
    <property type="entry name" value="Bbox1_BBX-like"/>
    <property type="match status" value="1"/>
</dbReference>
<dbReference type="Gramene" id="Pp3c6_14410V3.3">
    <property type="protein sequence ID" value="Pp3c6_14410V3.3"/>
    <property type="gene ID" value="Pp3c6_14410"/>
</dbReference>
<evidence type="ECO:0000256" key="6">
    <source>
        <dbReference type="ARBA" id="ARBA00023242"/>
    </source>
</evidence>
<evidence type="ECO:0000256" key="8">
    <source>
        <dbReference type="PROSITE-ProRule" id="PRU00357"/>
    </source>
</evidence>
<feature type="region of interest" description="Disordered" evidence="9">
    <location>
        <begin position="126"/>
        <end position="145"/>
    </location>
</feature>
<accession>A0A2K1KFK3</accession>
<dbReference type="PANTHER" id="PTHR31717">
    <property type="entry name" value="ZINC FINGER PROTEIN CONSTANS-LIKE 10"/>
    <property type="match status" value="1"/>
</dbReference>
<feature type="compositionally biased region" description="Polar residues" evidence="9">
    <location>
        <begin position="229"/>
        <end position="244"/>
    </location>
</feature>
<evidence type="ECO:0000256" key="4">
    <source>
        <dbReference type="ARBA" id="ARBA00022737"/>
    </source>
</evidence>
<dbReference type="PROSITE" id="PS50119">
    <property type="entry name" value="ZF_BBOX"/>
    <property type="match status" value="2"/>
</dbReference>
<protein>
    <submittedName>
        <fullName evidence="12 13">Uncharacterized protein</fullName>
    </submittedName>
</protein>
<evidence type="ECO:0000256" key="7">
    <source>
        <dbReference type="PROSITE-ProRule" id="PRU00024"/>
    </source>
</evidence>
<keyword evidence="3" id="KW-0479">Metal-binding</keyword>
<reference evidence="12 14" key="2">
    <citation type="journal article" date="2018" name="Plant J.">
        <title>The Physcomitrella patens chromosome-scale assembly reveals moss genome structure and evolution.</title>
        <authorList>
            <person name="Lang D."/>
            <person name="Ullrich K.K."/>
            <person name="Murat F."/>
            <person name="Fuchs J."/>
            <person name="Jenkins J."/>
            <person name="Haas F.B."/>
            <person name="Piednoel M."/>
            <person name="Gundlach H."/>
            <person name="Van Bel M."/>
            <person name="Meyberg R."/>
            <person name="Vives C."/>
            <person name="Morata J."/>
            <person name="Symeonidi A."/>
            <person name="Hiss M."/>
            <person name="Muchero W."/>
            <person name="Kamisugi Y."/>
            <person name="Saleh O."/>
            <person name="Blanc G."/>
            <person name="Decker E.L."/>
            <person name="van Gessel N."/>
            <person name="Grimwood J."/>
            <person name="Hayes R.D."/>
            <person name="Graham S.W."/>
            <person name="Gunter L.E."/>
            <person name="McDaniel S.F."/>
            <person name="Hoernstein S.N.W."/>
            <person name="Larsson A."/>
            <person name="Li F.W."/>
            <person name="Perroud P.F."/>
            <person name="Phillips J."/>
            <person name="Ranjan P."/>
            <person name="Rokshar D.S."/>
            <person name="Rothfels C.J."/>
            <person name="Schneider L."/>
            <person name="Shu S."/>
            <person name="Stevenson D.W."/>
            <person name="Thummler F."/>
            <person name="Tillich M."/>
            <person name="Villarreal Aguilar J.C."/>
            <person name="Widiez T."/>
            <person name="Wong G.K."/>
            <person name="Wymore A."/>
            <person name="Zhang Y."/>
            <person name="Zimmer A.D."/>
            <person name="Quatrano R.S."/>
            <person name="Mayer K.F.X."/>
            <person name="Goodstein D."/>
            <person name="Casacuberta J.M."/>
            <person name="Vandepoele K."/>
            <person name="Reski R."/>
            <person name="Cuming A.C."/>
            <person name="Tuskan G.A."/>
            <person name="Maumus F."/>
            <person name="Salse J."/>
            <person name="Schmutz J."/>
            <person name="Rensing S.A."/>
        </authorList>
    </citation>
    <scope>NUCLEOTIDE SEQUENCE [LARGE SCALE GENOMIC DNA]</scope>
    <source>
        <strain evidence="13 14">cv. Gransden 2004</strain>
    </source>
</reference>
<organism evidence="12">
    <name type="scientific">Physcomitrium patens</name>
    <name type="common">Spreading-leaved earth moss</name>
    <name type="synonym">Physcomitrella patens</name>
    <dbReference type="NCBI Taxonomy" id="3218"/>
    <lineage>
        <taxon>Eukaryota</taxon>
        <taxon>Viridiplantae</taxon>
        <taxon>Streptophyta</taxon>
        <taxon>Embryophyta</taxon>
        <taxon>Bryophyta</taxon>
        <taxon>Bryophytina</taxon>
        <taxon>Bryopsida</taxon>
        <taxon>Funariidae</taxon>
        <taxon>Funariales</taxon>
        <taxon>Funariaceae</taxon>
        <taxon>Physcomitrium</taxon>
    </lineage>
</organism>
<dbReference type="Gramene" id="Pp3c6_14410V3.1">
    <property type="protein sequence ID" value="Pp3c6_14410V3.1"/>
    <property type="gene ID" value="Pp3c6_14410"/>
</dbReference>
<dbReference type="CDD" id="cd19757">
    <property type="entry name" value="Bbox1"/>
    <property type="match status" value="1"/>
</dbReference>
<feature type="domain" description="CCT" evidence="11">
    <location>
        <begin position="496"/>
        <end position="538"/>
    </location>
</feature>
<dbReference type="Gramene" id="Pp3c6_14410V3.4">
    <property type="protein sequence ID" value="Pp3c6_14410V3.4"/>
    <property type="gene ID" value="Pp3c6_14410"/>
</dbReference>
<dbReference type="InterPro" id="IPR000315">
    <property type="entry name" value="Znf_B-box"/>
</dbReference>
<evidence type="ECO:0000256" key="2">
    <source>
        <dbReference type="ARBA" id="ARBA00010024"/>
    </source>
</evidence>
<evidence type="ECO:0000259" key="11">
    <source>
        <dbReference type="PROSITE" id="PS51017"/>
    </source>
</evidence>
<dbReference type="PaxDb" id="3218-PP1S195_82V6.3"/>
<dbReference type="Gramene" id="Pp3c6_14410V3.2">
    <property type="protein sequence ID" value="Pp3c6_14410V3.2"/>
    <property type="gene ID" value="Pp3c6_14410"/>
</dbReference>
<dbReference type="Pfam" id="PF00643">
    <property type="entry name" value="zf-B_box"/>
    <property type="match status" value="1"/>
</dbReference>
<reference evidence="12 14" key="1">
    <citation type="journal article" date="2008" name="Science">
        <title>The Physcomitrella genome reveals evolutionary insights into the conquest of land by plants.</title>
        <authorList>
            <person name="Rensing S."/>
            <person name="Lang D."/>
            <person name="Zimmer A."/>
            <person name="Terry A."/>
            <person name="Salamov A."/>
            <person name="Shapiro H."/>
            <person name="Nishiyama T."/>
            <person name="Perroud P.-F."/>
            <person name="Lindquist E."/>
            <person name="Kamisugi Y."/>
            <person name="Tanahashi T."/>
            <person name="Sakakibara K."/>
            <person name="Fujita T."/>
            <person name="Oishi K."/>
            <person name="Shin-I T."/>
            <person name="Kuroki Y."/>
            <person name="Toyoda A."/>
            <person name="Suzuki Y."/>
            <person name="Hashimoto A."/>
            <person name="Yamaguchi K."/>
            <person name="Sugano A."/>
            <person name="Kohara Y."/>
            <person name="Fujiyama A."/>
            <person name="Anterola A."/>
            <person name="Aoki S."/>
            <person name="Ashton N."/>
            <person name="Barbazuk W.B."/>
            <person name="Barker E."/>
            <person name="Bennetzen J."/>
            <person name="Bezanilla M."/>
            <person name="Blankenship R."/>
            <person name="Cho S.H."/>
            <person name="Dutcher S."/>
            <person name="Estelle M."/>
            <person name="Fawcett J.A."/>
            <person name="Gundlach H."/>
            <person name="Hanada K."/>
            <person name="Heyl A."/>
            <person name="Hicks K.A."/>
            <person name="Hugh J."/>
            <person name="Lohr M."/>
            <person name="Mayer K."/>
            <person name="Melkozernov A."/>
            <person name="Murata T."/>
            <person name="Nelson D."/>
            <person name="Pils B."/>
            <person name="Prigge M."/>
            <person name="Reiss B."/>
            <person name="Renner T."/>
            <person name="Rombauts S."/>
            <person name="Rushton P."/>
            <person name="Sanderfoot A."/>
            <person name="Schween G."/>
            <person name="Shiu S.-H."/>
            <person name="Stueber K."/>
            <person name="Theodoulou F.L."/>
            <person name="Tu H."/>
            <person name="Van de Peer Y."/>
            <person name="Verrier P.J."/>
            <person name="Waters E."/>
            <person name="Wood A."/>
            <person name="Yang L."/>
            <person name="Cove D."/>
            <person name="Cuming A."/>
            <person name="Hasebe M."/>
            <person name="Lucas S."/>
            <person name="Mishler D.B."/>
            <person name="Reski R."/>
            <person name="Grigoriev I."/>
            <person name="Quatrano R.S."/>
            <person name="Boore J.L."/>
        </authorList>
    </citation>
    <scope>NUCLEOTIDE SEQUENCE [LARGE SCALE GENOMIC DNA]</scope>
    <source>
        <strain evidence="13 14">cv. Gransden 2004</strain>
    </source>
</reference>
<feature type="domain" description="B box-type" evidence="10">
    <location>
        <begin position="43"/>
        <end position="90"/>
    </location>
</feature>
<evidence type="ECO:0000313" key="14">
    <source>
        <dbReference type="Proteomes" id="UP000006727"/>
    </source>
</evidence>
<dbReference type="OMA" id="NNQNCNE"/>
<comment type="similarity">
    <text evidence="2">Belongs to the CONSTANS family.</text>
</comment>
<dbReference type="STRING" id="3218.A0A2K1KFK3"/>
<reference evidence="13" key="3">
    <citation type="submission" date="2020-12" db="UniProtKB">
        <authorList>
            <consortium name="EnsemblPlants"/>
        </authorList>
    </citation>
    <scope>IDENTIFICATION</scope>
</reference>
<dbReference type="OrthoDB" id="153872at2759"/>
<dbReference type="EnsemblPlants" id="Pp3c6_14410V3.4">
    <property type="protein sequence ID" value="Pp3c6_14410V3.4"/>
    <property type="gene ID" value="Pp3c6_14410"/>
</dbReference>
<dbReference type="EnsemblPlants" id="Pp3c6_14410V3.2">
    <property type="protein sequence ID" value="Pp3c6_14410V3.2"/>
    <property type="gene ID" value="Pp3c6_14410"/>
</dbReference>
<dbReference type="SMART" id="SM00336">
    <property type="entry name" value="BBOX"/>
    <property type="match status" value="1"/>
</dbReference>
<dbReference type="Pfam" id="PF06203">
    <property type="entry name" value="CCT"/>
    <property type="match status" value="1"/>
</dbReference>
<keyword evidence="7" id="KW-0863">Zinc-finger</keyword>
<dbReference type="Gramene" id="Pp3c6_14410V3.5">
    <property type="protein sequence ID" value="Pp3c6_14410V3.5"/>
    <property type="gene ID" value="Pp3c6_14410"/>
</dbReference>
<gene>
    <name evidence="13" type="primary">LOC112283434</name>
    <name evidence="12" type="ORF">PHYPA_008932</name>
</gene>
<dbReference type="EMBL" id="ABEU02000006">
    <property type="protein sequence ID" value="PNR52558.1"/>
    <property type="molecule type" value="Genomic_DNA"/>
</dbReference>